<dbReference type="CDD" id="cd01189">
    <property type="entry name" value="INT_ICEBs1_C_like"/>
    <property type="match status" value="1"/>
</dbReference>
<keyword evidence="2" id="KW-0229">DNA integration</keyword>
<dbReference type="InterPro" id="IPR011010">
    <property type="entry name" value="DNA_brk_join_enz"/>
</dbReference>
<name>A0A1G8DKT3_9FLAO</name>
<dbReference type="PANTHER" id="PTHR30349">
    <property type="entry name" value="PHAGE INTEGRASE-RELATED"/>
    <property type="match status" value="1"/>
</dbReference>
<dbReference type="SUPFAM" id="SSF56349">
    <property type="entry name" value="DNA breaking-rejoining enzymes"/>
    <property type="match status" value="1"/>
</dbReference>
<comment type="similarity">
    <text evidence="1">Belongs to the 'phage' integrase family.</text>
</comment>
<dbReference type="InterPro" id="IPR004107">
    <property type="entry name" value="Integrase_SAM-like_N"/>
</dbReference>
<keyword evidence="4" id="KW-0233">DNA recombination</keyword>
<dbReference type="InterPro" id="IPR013762">
    <property type="entry name" value="Integrase-like_cat_sf"/>
</dbReference>
<organism evidence="6 7">
    <name type="scientific">Myroides phaeus</name>
    <dbReference type="NCBI Taxonomy" id="702745"/>
    <lineage>
        <taxon>Bacteria</taxon>
        <taxon>Pseudomonadati</taxon>
        <taxon>Bacteroidota</taxon>
        <taxon>Flavobacteriia</taxon>
        <taxon>Flavobacteriales</taxon>
        <taxon>Flavobacteriaceae</taxon>
        <taxon>Myroides</taxon>
    </lineage>
</organism>
<dbReference type="Gene3D" id="1.10.443.10">
    <property type="entry name" value="Intergrase catalytic core"/>
    <property type="match status" value="1"/>
</dbReference>
<dbReference type="InterPro" id="IPR010998">
    <property type="entry name" value="Integrase_recombinase_N"/>
</dbReference>
<evidence type="ECO:0000313" key="7">
    <source>
        <dbReference type="Proteomes" id="UP000243588"/>
    </source>
</evidence>
<dbReference type="EMBL" id="FNDQ01000007">
    <property type="protein sequence ID" value="SDH58191.1"/>
    <property type="molecule type" value="Genomic_DNA"/>
</dbReference>
<dbReference type="AlphaFoldDB" id="A0A1G8DKT3"/>
<evidence type="ECO:0000256" key="4">
    <source>
        <dbReference type="ARBA" id="ARBA00023172"/>
    </source>
</evidence>
<keyword evidence="7" id="KW-1185">Reference proteome</keyword>
<dbReference type="PANTHER" id="PTHR30349:SF64">
    <property type="entry name" value="PROPHAGE INTEGRASE INTD-RELATED"/>
    <property type="match status" value="1"/>
</dbReference>
<evidence type="ECO:0000256" key="1">
    <source>
        <dbReference type="ARBA" id="ARBA00008857"/>
    </source>
</evidence>
<evidence type="ECO:0000256" key="3">
    <source>
        <dbReference type="ARBA" id="ARBA00023125"/>
    </source>
</evidence>
<dbReference type="Gene3D" id="1.10.150.130">
    <property type="match status" value="1"/>
</dbReference>
<dbReference type="Pfam" id="PF00589">
    <property type="entry name" value="Phage_integrase"/>
    <property type="match status" value="1"/>
</dbReference>
<proteinExistence type="inferred from homology"/>
<accession>A0A1G8DKT3</accession>
<evidence type="ECO:0000259" key="5">
    <source>
        <dbReference type="PROSITE" id="PS51898"/>
    </source>
</evidence>
<feature type="domain" description="Tyr recombinase" evidence="5">
    <location>
        <begin position="106"/>
        <end position="301"/>
    </location>
</feature>
<dbReference type="GO" id="GO:0003677">
    <property type="term" value="F:DNA binding"/>
    <property type="evidence" value="ECO:0007669"/>
    <property type="project" value="UniProtKB-KW"/>
</dbReference>
<dbReference type="InterPro" id="IPR050090">
    <property type="entry name" value="Tyrosine_recombinase_XerCD"/>
</dbReference>
<dbReference type="Pfam" id="PF14659">
    <property type="entry name" value="Phage_int_SAM_3"/>
    <property type="match status" value="1"/>
</dbReference>
<gene>
    <name evidence="6" type="ORF">SAMN05421818_10770</name>
</gene>
<dbReference type="GO" id="GO:0015074">
    <property type="term" value="P:DNA integration"/>
    <property type="evidence" value="ECO:0007669"/>
    <property type="project" value="UniProtKB-KW"/>
</dbReference>
<sequence>MNKQKRLSEVAELWKLDKKQYVKKSSFSAYTLLIENHLLPTFGEQYEIEEADVQKFVLQKLEAGLSHKTIKDILIVLKMVLKFGAKNKWLSYTPFDIQFPTERDKQNLEVLSRADQKKIMNYIQEHFTFKNLGVYICLSAGIRIGEVCALTWEDIDTDNGVISINRTIQRIYVIENGVRKTELILDTPKTKNSIREIPISKDLLRILKPFKKIVNSTFFVLTNDAKPTEPRTYRSYYKKLMSELNMPELKFHGLRHSFATRCIESNCDYKTVSVLLGHSNISTTLNLYVHPNMEQKKKAIEQMFKNLR</sequence>
<dbReference type="GO" id="GO:0006310">
    <property type="term" value="P:DNA recombination"/>
    <property type="evidence" value="ECO:0007669"/>
    <property type="project" value="UniProtKB-KW"/>
</dbReference>
<dbReference type="PROSITE" id="PS51898">
    <property type="entry name" value="TYR_RECOMBINASE"/>
    <property type="match status" value="1"/>
</dbReference>
<dbReference type="RefSeq" id="WP_090407278.1">
    <property type="nucleotide sequence ID" value="NZ_FNDQ01000007.1"/>
</dbReference>
<dbReference type="STRING" id="702745.SAMN05421818_10770"/>
<evidence type="ECO:0000313" key="6">
    <source>
        <dbReference type="EMBL" id="SDH58191.1"/>
    </source>
</evidence>
<dbReference type="Proteomes" id="UP000243588">
    <property type="component" value="Unassembled WGS sequence"/>
</dbReference>
<protein>
    <submittedName>
        <fullName evidence="6">Site-specific recombinase XerD</fullName>
    </submittedName>
</protein>
<dbReference type="InterPro" id="IPR002104">
    <property type="entry name" value="Integrase_catalytic"/>
</dbReference>
<keyword evidence="3" id="KW-0238">DNA-binding</keyword>
<reference evidence="7" key="1">
    <citation type="submission" date="2016-10" db="EMBL/GenBank/DDBJ databases">
        <authorList>
            <person name="Varghese N."/>
            <person name="Submissions S."/>
        </authorList>
    </citation>
    <scope>NUCLEOTIDE SEQUENCE [LARGE SCALE GENOMIC DNA]</scope>
    <source>
        <strain evidence="7">DSM 23313</strain>
    </source>
</reference>
<evidence type="ECO:0000256" key="2">
    <source>
        <dbReference type="ARBA" id="ARBA00022908"/>
    </source>
</evidence>